<dbReference type="EMBL" id="FN668672">
    <property type="protein sequence ID" value="CBK24062.2"/>
    <property type="molecule type" value="Genomic_DNA"/>
</dbReference>
<evidence type="ECO:0000259" key="2">
    <source>
        <dbReference type="PROSITE" id="PS51722"/>
    </source>
</evidence>
<evidence type="ECO:0000256" key="1">
    <source>
        <dbReference type="ARBA" id="ARBA00021392"/>
    </source>
</evidence>
<reference evidence="3" key="1">
    <citation type="submission" date="2010-02" db="EMBL/GenBank/DDBJ databases">
        <title>Sequencing and annotation of the Blastocystis hominis genome.</title>
        <authorList>
            <person name="Wincker P."/>
        </authorList>
    </citation>
    <scope>NUCLEOTIDE SEQUENCE</scope>
    <source>
        <strain evidence="3">Singapore isolate B</strain>
    </source>
</reference>
<dbReference type="InParanoid" id="D8M7M3"/>
<dbReference type="SUPFAM" id="SSF52540">
    <property type="entry name" value="P-loop containing nucleoside triphosphate hydrolases"/>
    <property type="match status" value="1"/>
</dbReference>
<dbReference type="GO" id="GO:0003924">
    <property type="term" value="F:GTPase activity"/>
    <property type="evidence" value="ECO:0007669"/>
    <property type="project" value="InterPro"/>
</dbReference>
<dbReference type="GO" id="GO:0005525">
    <property type="term" value="F:GTP binding"/>
    <property type="evidence" value="ECO:0007669"/>
    <property type="project" value="InterPro"/>
</dbReference>
<dbReference type="Pfam" id="PF00009">
    <property type="entry name" value="GTP_EFTU"/>
    <property type="match status" value="1"/>
</dbReference>
<feature type="domain" description="Tr-type G" evidence="2">
    <location>
        <begin position="11"/>
        <end position="234"/>
    </location>
</feature>
<dbReference type="CDD" id="cd04094">
    <property type="entry name" value="eSelB_III"/>
    <property type="match status" value="1"/>
</dbReference>
<dbReference type="InterPro" id="IPR005225">
    <property type="entry name" value="Small_GTP-bd"/>
</dbReference>
<dbReference type="InterPro" id="IPR049394">
    <property type="entry name" value="eEFSec_C"/>
</dbReference>
<dbReference type="GeneID" id="24920909"/>
<dbReference type="SUPFAM" id="SSF50447">
    <property type="entry name" value="Translation proteins"/>
    <property type="match status" value="1"/>
</dbReference>
<dbReference type="FunFam" id="2.40.30.10:FF:000052">
    <property type="entry name" value="Selenocysteine-specific elongation factor EF-Sec"/>
    <property type="match status" value="1"/>
</dbReference>
<dbReference type="FunCoup" id="D8M7M3">
    <property type="interactions" value="28"/>
</dbReference>
<dbReference type="GO" id="GO:0001514">
    <property type="term" value="P:selenocysteine incorporation"/>
    <property type="evidence" value="ECO:0007669"/>
    <property type="project" value="TreeGrafter"/>
</dbReference>
<dbReference type="Proteomes" id="UP000008312">
    <property type="component" value="Unassembled WGS sequence"/>
</dbReference>
<dbReference type="InterPro" id="IPR050055">
    <property type="entry name" value="EF-Tu_GTPase"/>
</dbReference>
<dbReference type="PANTHER" id="PTHR43721:SF11">
    <property type="entry name" value="SELENOCYSTEINE-SPECIFIC ELONGATION FACTOR"/>
    <property type="match status" value="1"/>
</dbReference>
<gene>
    <name evidence="3" type="ORF">GSBLH_T00003847001</name>
</gene>
<dbReference type="Pfam" id="PF21131">
    <property type="entry name" value="eEFSec_4th"/>
    <property type="match status" value="1"/>
</dbReference>
<dbReference type="Pfam" id="PF21208">
    <property type="entry name" value="euk_SelB_III"/>
    <property type="match status" value="1"/>
</dbReference>
<dbReference type="GO" id="GO:0003746">
    <property type="term" value="F:translation elongation factor activity"/>
    <property type="evidence" value="ECO:0007669"/>
    <property type="project" value="TreeGrafter"/>
</dbReference>
<accession>D8M7M3</accession>
<organism evidence="3">
    <name type="scientific">Blastocystis hominis</name>
    <dbReference type="NCBI Taxonomy" id="12968"/>
    <lineage>
        <taxon>Eukaryota</taxon>
        <taxon>Sar</taxon>
        <taxon>Stramenopiles</taxon>
        <taxon>Bigyra</taxon>
        <taxon>Opalozoa</taxon>
        <taxon>Opalinata</taxon>
        <taxon>Blastocystidae</taxon>
        <taxon>Blastocystis</taxon>
    </lineage>
</organism>
<evidence type="ECO:0000313" key="4">
    <source>
        <dbReference type="Proteomes" id="UP000008312"/>
    </source>
</evidence>
<dbReference type="OrthoDB" id="2067at2759"/>
<dbReference type="PRINTS" id="PR00315">
    <property type="entry name" value="ELONGATNFCT"/>
</dbReference>
<dbReference type="InterPro" id="IPR009000">
    <property type="entry name" value="Transl_B-barrel_sf"/>
</dbReference>
<dbReference type="InterPro" id="IPR027417">
    <property type="entry name" value="P-loop_NTPase"/>
</dbReference>
<dbReference type="PROSITE" id="PS51722">
    <property type="entry name" value="G_TR_2"/>
    <property type="match status" value="1"/>
</dbReference>
<name>D8M7M3_BLAHO</name>
<dbReference type="InterPro" id="IPR049393">
    <property type="entry name" value="eEFSec_III"/>
</dbReference>
<dbReference type="OMA" id="CFAIKGQ"/>
<dbReference type="Gene3D" id="2.40.30.10">
    <property type="entry name" value="Translation factors"/>
    <property type="match status" value="2"/>
</dbReference>
<keyword evidence="4" id="KW-1185">Reference proteome</keyword>
<dbReference type="RefSeq" id="XP_012898110.1">
    <property type="nucleotide sequence ID" value="XM_013042656.1"/>
</dbReference>
<sequence length="512" mass="56532">MSNLQFDPSEVCNINVGVMGHVDSGKTSLVKSLSAILSTASLDKNPQSRQRGITLDLGFSAFLSDIPSHISSDKYKYIQYTLVDCPGHASLIRTILGGAQIIDMLIIVIDCLKGIQAQTAECIVIGEITTNKAIIALNKIDLIPEAERSDRIKTVISSLQKTLSKTRFKNASIVWMCYVFKIDSCICATPLYFIYDHCFQLAGKGCVMTGTVLSGSVSVNDEIEFPSLHLTRKVKSIQMFHKGIDKVLKGDRAGICVQSFDFKSERGEACAVGSLKAMQNILIRLKKIRFYKGDVKSGSTFSVSIGHHTVSATITLFSDMEKEGLMNGAKPDSPHHHRSSLFPSFSHIATLWALLQLEQTIYAPLGALLIGSQLNSQVDGTCRIAFYAKVIQALSPKKEDLSVLRVFKPKQRTAIVDRIVNEREVIGTNLTEKGGTIAAFVGLDVVTKSGLKGRIDAPFGKSGKFKVVFSEEHHLEKNEEFVINFKRYVFDKEKKIIQDWSVCYTFLDLASK</sequence>
<protein>
    <recommendedName>
        <fullName evidence="1">Elongation factor Tu, chloroplastic</fullName>
    </recommendedName>
</protein>
<dbReference type="Gene3D" id="3.40.50.300">
    <property type="entry name" value="P-loop containing nucleotide triphosphate hydrolases"/>
    <property type="match status" value="1"/>
</dbReference>
<dbReference type="NCBIfam" id="TIGR00231">
    <property type="entry name" value="small_GTP"/>
    <property type="match status" value="1"/>
</dbReference>
<dbReference type="AlphaFoldDB" id="D8M7M3"/>
<dbReference type="PANTHER" id="PTHR43721">
    <property type="entry name" value="ELONGATION FACTOR TU-RELATED"/>
    <property type="match status" value="1"/>
</dbReference>
<evidence type="ECO:0000313" key="3">
    <source>
        <dbReference type="EMBL" id="CBK24062.2"/>
    </source>
</evidence>
<proteinExistence type="predicted"/>
<dbReference type="InterPro" id="IPR000795">
    <property type="entry name" value="T_Tr_GTP-bd_dom"/>
</dbReference>